<dbReference type="PANTHER" id="PTHR10507:SF0">
    <property type="entry name" value="CELL DIVISION CONTROL PROTEIN 45 HOMOLOG"/>
    <property type="match status" value="1"/>
</dbReference>
<comment type="similarity">
    <text evidence="2">Belongs to the CDC45 family.</text>
</comment>
<dbReference type="STRING" id="1280837.A0A316VDQ3"/>
<feature type="region of interest" description="Disordered" evidence="6">
    <location>
        <begin position="615"/>
        <end position="636"/>
    </location>
</feature>
<comment type="subcellular location">
    <subcellularLocation>
        <location evidence="1">Nucleus</location>
    </subcellularLocation>
</comment>
<evidence type="ECO:0000256" key="3">
    <source>
        <dbReference type="ARBA" id="ARBA00022705"/>
    </source>
</evidence>
<dbReference type="InterPro" id="IPR003874">
    <property type="entry name" value="CDC45"/>
</dbReference>
<dbReference type="GO" id="GO:1902977">
    <property type="term" value="P:mitotic DNA replication preinitiation complex assembly"/>
    <property type="evidence" value="ECO:0007669"/>
    <property type="project" value="TreeGrafter"/>
</dbReference>
<dbReference type="InParanoid" id="A0A316VDQ3"/>
<keyword evidence="3" id="KW-0235">DNA replication</keyword>
<evidence type="ECO:0000256" key="2">
    <source>
        <dbReference type="ARBA" id="ARBA00010727"/>
    </source>
</evidence>
<keyword evidence="4" id="KW-0539">Nucleus</keyword>
<dbReference type="GeneID" id="37017614"/>
<evidence type="ECO:0000313" key="7">
    <source>
        <dbReference type="EMBL" id="PWN35769.1"/>
    </source>
</evidence>
<dbReference type="GO" id="GO:0031261">
    <property type="term" value="C:DNA replication preinitiation complex"/>
    <property type="evidence" value="ECO:0007669"/>
    <property type="project" value="TreeGrafter"/>
</dbReference>
<dbReference type="OrthoDB" id="10258882at2759"/>
<dbReference type="RefSeq" id="XP_025356071.1">
    <property type="nucleotide sequence ID" value="XM_025495833.1"/>
</dbReference>
<dbReference type="AlphaFoldDB" id="A0A316VDQ3"/>
<feature type="compositionally biased region" description="Polar residues" evidence="6">
    <location>
        <begin position="505"/>
        <end position="518"/>
    </location>
</feature>
<dbReference type="EMBL" id="KZ819603">
    <property type="protein sequence ID" value="PWN35769.1"/>
    <property type="molecule type" value="Genomic_DNA"/>
</dbReference>
<protein>
    <submittedName>
        <fullName evidence="7">CDC45-like protein</fullName>
    </submittedName>
</protein>
<proteinExistence type="inferred from homology"/>
<feature type="region of interest" description="Disordered" evidence="6">
    <location>
        <begin position="145"/>
        <end position="213"/>
    </location>
</feature>
<evidence type="ECO:0000256" key="5">
    <source>
        <dbReference type="ARBA" id="ARBA00023306"/>
    </source>
</evidence>
<reference evidence="7 8" key="1">
    <citation type="journal article" date="2018" name="Mol. Biol. Evol.">
        <title>Broad Genomic Sampling Reveals a Smut Pathogenic Ancestry of the Fungal Clade Ustilaginomycotina.</title>
        <authorList>
            <person name="Kijpornyongpan T."/>
            <person name="Mondo S.J."/>
            <person name="Barry K."/>
            <person name="Sandor L."/>
            <person name="Lee J."/>
            <person name="Lipzen A."/>
            <person name="Pangilinan J."/>
            <person name="LaButti K."/>
            <person name="Hainaut M."/>
            <person name="Henrissat B."/>
            <person name="Grigoriev I.V."/>
            <person name="Spatafora J.W."/>
            <person name="Aime M.C."/>
        </authorList>
    </citation>
    <scope>NUCLEOTIDE SEQUENCE [LARGE SCALE GENOMIC DNA]</scope>
    <source>
        <strain evidence="7 8">MCA 3882</strain>
    </source>
</reference>
<organism evidence="7 8">
    <name type="scientific">Meira miltonrushii</name>
    <dbReference type="NCBI Taxonomy" id="1280837"/>
    <lineage>
        <taxon>Eukaryota</taxon>
        <taxon>Fungi</taxon>
        <taxon>Dikarya</taxon>
        <taxon>Basidiomycota</taxon>
        <taxon>Ustilaginomycotina</taxon>
        <taxon>Exobasidiomycetes</taxon>
        <taxon>Exobasidiales</taxon>
        <taxon>Brachybasidiaceae</taxon>
        <taxon>Meira</taxon>
    </lineage>
</organism>
<dbReference type="GO" id="GO:0000727">
    <property type="term" value="P:double-strand break repair via break-induced replication"/>
    <property type="evidence" value="ECO:0007669"/>
    <property type="project" value="TreeGrafter"/>
</dbReference>
<feature type="compositionally biased region" description="Acidic residues" evidence="6">
    <location>
        <begin position="145"/>
        <end position="161"/>
    </location>
</feature>
<feature type="region of interest" description="Disordered" evidence="6">
    <location>
        <begin position="484"/>
        <end position="518"/>
    </location>
</feature>
<keyword evidence="5" id="KW-0131">Cell cycle</keyword>
<evidence type="ECO:0000313" key="8">
    <source>
        <dbReference type="Proteomes" id="UP000245771"/>
    </source>
</evidence>
<evidence type="ECO:0000256" key="6">
    <source>
        <dbReference type="SAM" id="MobiDB-lite"/>
    </source>
</evidence>
<dbReference type="GO" id="GO:0003697">
    <property type="term" value="F:single-stranded DNA binding"/>
    <property type="evidence" value="ECO:0007669"/>
    <property type="project" value="TreeGrafter"/>
</dbReference>
<dbReference type="GO" id="GO:0003682">
    <property type="term" value="F:chromatin binding"/>
    <property type="evidence" value="ECO:0007669"/>
    <property type="project" value="TreeGrafter"/>
</dbReference>
<dbReference type="GO" id="GO:0003688">
    <property type="term" value="F:DNA replication origin binding"/>
    <property type="evidence" value="ECO:0007669"/>
    <property type="project" value="TreeGrafter"/>
</dbReference>
<accession>A0A316VDQ3</accession>
<evidence type="ECO:0000256" key="1">
    <source>
        <dbReference type="ARBA" id="ARBA00004123"/>
    </source>
</evidence>
<feature type="compositionally biased region" description="Basic and acidic residues" evidence="6">
    <location>
        <begin position="489"/>
        <end position="501"/>
    </location>
</feature>
<dbReference type="Pfam" id="PF02724">
    <property type="entry name" value="CDC45"/>
    <property type="match status" value="1"/>
</dbReference>
<dbReference type="PANTHER" id="PTHR10507">
    <property type="entry name" value="CDC45-RELATED PROTEIN"/>
    <property type="match status" value="1"/>
</dbReference>
<dbReference type="GO" id="GO:0006270">
    <property type="term" value="P:DNA replication initiation"/>
    <property type="evidence" value="ECO:0007669"/>
    <property type="project" value="InterPro"/>
</dbReference>
<evidence type="ECO:0000256" key="4">
    <source>
        <dbReference type="ARBA" id="ARBA00023242"/>
    </source>
</evidence>
<name>A0A316VDQ3_9BASI</name>
<sequence length="712" mass="78868">ASGASPVLILVSVDIDALCAARSLTALFAEDDIAHRICPVDGYTTLGKIIEEDVVGNAGLHTIIMLNLGSLLSLPSYFTTPNNPMPNAYILPKTCSVHLIDSHRPYNLDNLFATSEMMDQIFVWDDGEIEERLGREEKAYTALEFIDDMSSSEEEDEDSEQEGTSSSAEESDDDNPADSASQTSQRPKKRRKRRDRGEGEPSPMPKTKKLPANILASHRNVLTRYYNRGTMYGMGVSAIMFLLAGRLGRADNDCLWYAIVGLTSQYINSQIPHGHYEELAKSMSSDVRSLNPVTNRDAKGPAKPADADDGRIRVIQKELRFTLYRHWSLESSMYHSSYVAGKLGLWKERGISKLRGLMAKMGLSLAQCRQLYEHMDLDLRQTLVSRIESIAPEYGLTECVFPSFMRTFGFRSSPMSAADTVDGLEALLCAAHGIRIEVDAPGLAFGGVGAGVGGLRGAYAAAMGEATQGSDMFGTKRIWQCKPVSGPSKDSDGGKAPRTEDANETQDSNTQSAVPSQANAHWSQNFFTAYNALDSRKTENVRLLRASLSLSKALHDMVIKQGVFIIEKQMIRTLRSFRLVILKDGPDMRLFTNVQVLSRLGFWLVDALRDIVEQQQSQKRKRRKGGEDDEDEEKSSASLPFVLAALDEARDRYTVVGINASMQYGNVVRNLFGLHFQEAATASHARTKHDQFESSAVEVRQQDFSAFVEELH</sequence>
<dbReference type="FunCoup" id="A0A316VDQ3">
    <property type="interactions" value="291"/>
</dbReference>
<dbReference type="Proteomes" id="UP000245771">
    <property type="component" value="Unassembled WGS sequence"/>
</dbReference>
<feature type="non-terminal residue" evidence="7">
    <location>
        <position position="1"/>
    </location>
</feature>
<gene>
    <name evidence="7" type="ORF">FA14DRAFT_108220</name>
</gene>
<keyword evidence="8" id="KW-1185">Reference proteome</keyword>
<feature type="non-terminal residue" evidence="7">
    <location>
        <position position="712"/>
    </location>
</feature>